<dbReference type="AlphaFoldDB" id="A0A0D7AKH7"/>
<name>A0A0D7AKH7_9AGAR</name>
<gene>
    <name evidence="1" type="ORF">FISHEDRAFT_70053</name>
</gene>
<accession>A0A0D7AKH7</accession>
<dbReference type="Proteomes" id="UP000054144">
    <property type="component" value="Unassembled WGS sequence"/>
</dbReference>
<organism evidence="1 2">
    <name type="scientific">Fistulina hepatica ATCC 64428</name>
    <dbReference type="NCBI Taxonomy" id="1128425"/>
    <lineage>
        <taxon>Eukaryota</taxon>
        <taxon>Fungi</taxon>
        <taxon>Dikarya</taxon>
        <taxon>Basidiomycota</taxon>
        <taxon>Agaricomycotina</taxon>
        <taxon>Agaricomycetes</taxon>
        <taxon>Agaricomycetidae</taxon>
        <taxon>Agaricales</taxon>
        <taxon>Fistulinaceae</taxon>
        <taxon>Fistulina</taxon>
    </lineage>
</organism>
<dbReference type="EMBL" id="KN881645">
    <property type="protein sequence ID" value="KIY52097.1"/>
    <property type="molecule type" value="Genomic_DNA"/>
</dbReference>
<reference evidence="1 2" key="1">
    <citation type="journal article" date="2015" name="Fungal Genet. Biol.">
        <title>Evolution of novel wood decay mechanisms in Agaricales revealed by the genome sequences of Fistulina hepatica and Cylindrobasidium torrendii.</title>
        <authorList>
            <person name="Floudas D."/>
            <person name="Held B.W."/>
            <person name="Riley R."/>
            <person name="Nagy L.G."/>
            <person name="Koehler G."/>
            <person name="Ransdell A.S."/>
            <person name="Younus H."/>
            <person name="Chow J."/>
            <person name="Chiniquy J."/>
            <person name="Lipzen A."/>
            <person name="Tritt A."/>
            <person name="Sun H."/>
            <person name="Haridas S."/>
            <person name="LaButti K."/>
            <person name="Ohm R.A."/>
            <person name="Kues U."/>
            <person name="Blanchette R.A."/>
            <person name="Grigoriev I.V."/>
            <person name="Minto R.E."/>
            <person name="Hibbett D.S."/>
        </authorList>
    </citation>
    <scope>NUCLEOTIDE SEQUENCE [LARGE SCALE GENOMIC DNA]</scope>
    <source>
        <strain evidence="1 2">ATCC 64428</strain>
    </source>
</reference>
<protein>
    <submittedName>
        <fullName evidence="1">Uncharacterized protein</fullName>
    </submittedName>
</protein>
<proteinExistence type="predicted"/>
<evidence type="ECO:0000313" key="1">
    <source>
        <dbReference type="EMBL" id="KIY52097.1"/>
    </source>
</evidence>
<sequence length="101" mass="11251">MDNELKGMEKDVKMVKMEVVKLFGVSGDQESGPGEAQSRITIGDLLGQVEHPKFQTWVAGFPNAVRWLVVWNMVAGVSAAHVMVKVLEEMGMGDKVLEEYW</sequence>
<evidence type="ECO:0000313" key="2">
    <source>
        <dbReference type="Proteomes" id="UP000054144"/>
    </source>
</evidence>
<keyword evidence="2" id="KW-1185">Reference proteome</keyword>